<dbReference type="EMBL" id="BPVZ01001001">
    <property type="protein sequence ID" value="GKV53007.1"/>
    <property type="molecule type" value="Genomic_DNA"/>
</dbReference>
<feature type="transmembrane region" description="Helical" evidence="7">
    <location>
        <begin position="81"/>
        <end position="114"/>
    </location>
</feature>
<dbReference type="Proteomes" id="UP001054252">
    <property type="component" value="Unassembled WGS sequence"/>
</dbReference>
<dbReference type="GO" id="GO:0016192">
    <property type="term" value="P:vesicle-mediated transport"/>
    <property type="evidence" value="ECO:0007669"/>
    <property type="project" value="TreeGrafter"/>
</dbReference>
<dbReference type="PANTHER" id="PTHR19317">
    <property type="entry name" value="PRENYLATED RAB ACCEPTOR 1-RELATED"/>
    <property type="match status" value="1"/>
</dbReference>
<proteinExistence type="inferred from homology"/>
<accession>A0AAV5MWR9</accession>
<comment type="subcellular location">
    <subcellularLocation>
        <location evidence="2">Endomembrane system</location>
        <topology evidence="2">Multi-pass membrane protein</topology>
    </subcellularLocation>
    <subcellularLocation>
        <location evidence="7">Membrane</location>
        <topology evidence="7">Multi-pass membrane protein</topology>
    </subcellularLocation>
</comment>
<gene>
    <name evidence="8" type="ORF">SLEP1_g59557</name>
</gene>
<keyword evidence="6 7" id="KW-0472">Membrane</keyword>
<sequence>MSSTPILPISAPETTVTAALAATAPLLSIVGHLSGSVRQSFSHCRPWIELVDLSAFSRPASFSDATSRIRKNFTYFRANYLTLLATVIAISIVSHPFSLLILLSLLCSWLFLYVQRPSDQPLVIGSRSFSDKEMLGILLALTAVVIFFTSVVSLLVSGTLMGLGIVCAHGACRLPDDLFLDDQEAPGSGFFSFLNGVAPSVGVGATNPAIMSHV</sequence>
<evidence type="ECO:0000256" key="2">
    <source>
        <dbReference type="ARBA" id="ARBA00004127"/>
    </source>
</evidence>
<keyword evidence="9" id="KW-1185">Reference proteome</keyword>
<reference evidence="8 9" key="1">
    <citation type="journal article" date="2021" name="Commun. Biol.">
        <title>The genome of Shorea leprosula (Dipterocarpaceae) highlights the ecological relevance of drought in aseasonal tropical rainforests.</title>
        <authorList>
            <person name="Ng K.K.S."/>
            <person name="Kobayashi M.J."/>
            <person name="Fawcett J.A."/>
            <person name="Hatakeyama M."/>
            <person name="Paape T."/>
            <person name="Ng C.H."/>
            <person name="Ang C.C."/>
            <person name="Tnah L.H."/>
            <person name="Lee C.T."/>
            <person name="Nishiyama T."/>
            <person name="Sese J."/>
            <person name="O'Brien M.J."/>
            <person name="Copetti D."/>
            <person name="Mohd Noor M.I."/>
            <person name="Ong R.C."/>
            <person name="Putra M."/>
            <person name="Sireger I.Z."/>
            <person name="Indrioko S."/>
            <person name="Kosugi Y."/>
            <person name="Izuno A."/>
            <person name="Isagi Y."/>
            <person name="Lee S.L."/>
            <person name="Shimizu K.K."/>
        </authorList>
    </citation>
    <scope>NUCLEOTIDE SEQUENCE [LARGE SCALE GENOMIC DNA]</scope>
    <source>
        <strain evidence="8">214</strain>
    </source>
</reference>
<organism evidence="8 9">
    <name type="scientific">Rubroshorea leprosula</name>
    <dbReference type="NCBI Taxonomy" id="152421"/>
    <lineage>
        <taxon>Eukaryota</taxon>
        <taxon>Viridiplantae</taxon>
        <taxon>Streptophyta</taxon>
        <taxon>Embryophyta</taxon>
        <taxon>Tracheophyta</taxon>
        <taxon>Spermatophyta</taxon>
        <taxon>Magnoliopsida</taxon>
        <taxon>eudicotyledons</taxon>
        <taxon>Gunneridae</taxon>
        <taxon>Pentapetalae</taxon>
        <taxon>rosids</taxon>
        <taxon>malvids</taxon>
        <taxon>Malvales</taxon>
        <taxon>Dipterocarpaceae</taxon>
        <taxon>Rubroshorea</taxon>
    </lineage>
</organism>
<keyword evidence="4 7" id="KW-0812">Transmembrane</keyword>
<comment type="similarity">
    <text evidence="3 7">Belongs to the PRA1 family.</text>
</comment>
<evidence type="ECO:0000256" key="1">
    <source>
        <dbReference type="ARBA" id="ARBA00002501"/>
    </source>
</evidence>
<dbReference type="GO" id="GO:0016020">
    <property type="term" value="C:membrane"/>
    <property type="evidence" value="ECO:0007669"/>
    <property type="project" value="UniProtKB-SubCell"/>
</dbReference>
<keyword evidence="5 7" id="KW-1133">Transmembrane helix</keyword>
<comment type="caution">
    <text evidence="8">The sequence shown here is derived from an EMBL/GenBank/DDBJ whole genome shotgun (WGS) entry which is preliminary data.</text>
</comment>
<comment type="function">
    <text evidence="1 7">May be involved in both secretory and endocytic intracellular trafficking in the endosomal/prevacuolar compartments.</text>
</comment>
<evidence type="ECO:0000256" key="7">
    <source>
        <dbReference type="RuleBase" id="RU363107"/>
    </source>
</evidence>
<dbReference type="PANTHER" id="PTHR19317:SF97">
    <property type="entry name" value="PRA1 FAMILY PROTEIN"/>
    <property type="match status" value="1"/>
</dbReference>
<evidence type="ECO:0000256" key="5">
    <source>
        <dbReference type="ARBA" id="ARBA00022989"/>
    </source>
</evidence>
<evidence type="ECO:0000256" key="6">
    <source>
        <dbReference type="ARBA" id="ARBA00023136"/>
    </source>
</evidence>
<evidence type="ECO:0000313" key="8">
    <source>
        <dbReference type="EMBL" id="GKV53007.1"/>
    </source>
</evidence>
<feature type="transmembrane region" description="Helical" evidence="7">
    <location>
        <begin position="134"/>
        <end position="156"/>
    </location>
</feature>
<evidence type="ECO:0000256" key="3">
    <source>
        <dbReference type="ARBA" id="ARBA00006483"/>
    </source>
</evidence>
<evidence type="ECO:0000313" key="9">
    <source>
        <dbReference type="Proteomes" id="UP001054252"/>
    </source>
</evidence>
<protein>
    <recommendedName>
        <fullName evidence="7">PRA1 family protein</fullName>
    </recommendedName>
</protein>
<dbReference type="GO" id="GO:0005783">
    <property type="term" value="C:endoplasmic reticulum"/>
    <property type="evidence" value="ECO:0007669"/>
    <property type="project" value="UniProtKB-ARBA"/>
</dbReference>
<dbReference type="GO" id="GO:0005794">
    <property type="term" value="C:Golgi apparatus"/>
    <property type="evidence" value="ECO:0007669"/>
    <property type="project" value="TreeGrafter"/>
</dbReference>
<evidence type="ECO:0000256" key="4">
    <source>
        <dbReference type="ARBA" id="ARBA00022692"/>
    </source>
</evidence>
<dbReference type="InterPro" id="IPR004895">
    <property type="entry name" value="Prenylated_rab_accept_PRA1"/>
</dbReference>
<dbReference type="Pfam" id="PF03208">
    <property type="entry name" value="PRA1"/>
    <property type="match status" value="1"/>
</dbReference>
<name>A0AAV5MWR9_9ROSI</name>
<keyword evidence="7" id="KW-0813">Transport</keyword>
<dbReference type="AlphaFoldDB" id="A0AAV5MWR9"/>